<dbReference type="EMBL" id="UINC01043787">
    <property type="protein sequence ID" value="SVB48311.1"/>
    <property type="molecule type" value="Genomic_DNA"/>
</dbReference>
<gene>
    <name evidence="1" type="ORF">METZ01_LOCUS201165</name>
</gene>
<sequence>MSKKIAVFPEPGAIGPAMNLVGICQGLREIGHDPVFVLEPGLKDTAASYGFEEHYVSCMEPMSAEAQARYWDDFMIKYMPTFKTSPYNQIATYVKGCWEAIIYTSEWSVKNGLDKVFADIKPDLIINDNVALYPATEQAGCPWVRMISCSENEIIDPDIPPHLSGCGEKDKDCFKAYRMEFEKEIKPLHDNFMDFLETQGCKRMPFPEFVLPSPYLNLLLYPKPLRFTRRNPLDPEKFVYLDGCVRQESEGYDVPSFRANNDKPLLYFSFGSLGVSDVGLIKRIIGVLATAPYRVLVNVGDYIAEYDTPPDNVIINSWYSQTAVLPHVD</sequence>
<protein>
    <recommendedName>
        <fullName evidence="2">Glycosyltransferase family 28 N-terminal domain-containing protein</fullName>
    </recommendedName>
</protein>
<dbReference type="AlphaFoldDB" id="A0A382EE96"/>
<evidence type="ECO:0008006" key="2">
    <source>
        <dbReference type="Google" id="ProtNLM"/>
    </source>
</evidence>
<dbReference type="SUPFAM" id="SSF53756">
    <property type="entry name" value="UDP-Glycosyltransferase/glycogen phosphorylase"/>
    <property type="match status" value="1"/>
</dbReference>
<proteinExistence type="predicted"/>
<name>A0A382EE96_9ZZZZ</name>
<evidence type="ECO:0000313" key="1">
    <source>
        <dbReference type="EMBL" id="SVB48311.1"/>
    </source>
</evidence>
<feature type="non-terminal residue" evidence="1">
    <location>
        <position position="329"/>
    </location>
</feature>
<organism evidence="1">
    <name type="scientific">marine metagenome</name>
    <dbReference type="NCBI Taxonomy" id="408172"/>
    <lineage>
        <taxon>unclassified sequences</taxon>
        <taxon>metagenomes</taxon>
        <taxon>ecological metagenomes</taxon>
    </lineage>
</organism>
<dbReference type="Gene3D" id="3.40.50.2000">
    <property type="entry name" value="Glycogen Phosphorylase B"/>
    <property type="match status" value="2"/>
</dbReference>
<reference evidence="1" key="1">
    <citation type="submission" date="2018-05" db="EMBL/GenBank/DDBJ databases">
        <authorList>
            <person name="Lanie J.A."/>
            <person name="Ng W.-L."/>
            <person name="Kazmierczak K.M."/>
            <person name="Andrzejewski T.M."/>
            <person name="Davidsen T.M."/>
            <person name="Wayne K.J."/>
            <person name="Tettelin H."/>
            <person name="Glass J.I."/>
            <person name="Rusch D."/>
            <person name="Podicherti R."/>
            <person name="Tsui H.-C.T."/>
            <person name="Winkler M.E."/>
        </authorList>
    </citation>
    <scope>NUCLEOTIDE SEQUENCE</scope>
</reference>
<accession>A0A382EE96</accession>